<dbReference type="Gene3D" id="3.10.180.10">
    <property type="entry name" value="2,3-Dihydroxybiphenyl 1,2-Dioxygenase, domain 1"/>
    <property type="match status" value="1"/>
</dbReference>
<sequence length="51" mass="6178">MLRVGDLDWSIKFYEKAFRMVLLRKRDNPEYKVMPGLNTLVFLCKFCEYVT</sequence>
<name>A0AAV9BBM5_ACOGR</name>
<dbReference type="EMBL" id="JAUJYN010000004">
    <property type="protein sequence ID" value="KAK1273639.1"/>
    <property type="molecule type" value="Genomic_DNA"/>
</dbReference>
<keyword evidence="3" id="KW-1185">Reference proteome</keyword>
<reference evidence="2" key="2">
    <citation type="submission" date="2023-06" db="EMBL/GenBank/DDBJ databases">
        <authorList>
            <person name="Ma L."/>
            <person name="Liu K.-W."/>
            <person name="Li Z."/>
            <person name="Hsiao Y.-Y."/>
            <person name="Qi Y."/>
            <person name="Fu T."/>
            <person name="Tang G."/>
            <person name="Zhang D."/>
            <person name="Sun W.-H."/>
            <person name="Liu D.-K."/>
            <person name="Li Y."/>
            <person name="Chen G.-Z."/>
            <person name="Liu X.-D."/>
            <person name="Liao X.-Y."/>
            <person name="Jiang Y.-T."/>
            <person name="Yu X."/>
            <person name="Hao Y."/>
            <person name="Huang J."/>
            <person name="Zhao X.-W."/>
            <person name="Ke S."/>
            <person name="Chen Y.-Y."/>
            <person name="Wu W.-L."/>
            <person name="Hsu J.-L."/>
            <person name="Lin Y.-F."/>
            <person name="Huang M.-D."/>
            <person name="Li C.-Y."/>
            <person name="Huang L."/>
            <person name="Wang Z.-W."/>
            <person name="Zhao X."/>
            <person name="Zhong W.-Y."/>
            <person name="Peng D.-H."/>
            <person name="Ahmad S."/>
            <person name="Lan S."/>
            <person name="Zhang J.-S."/>
            <person name="Tsai W.-C."/>
            <person name="Van De Peer Y."/>
            <person name="Liu Z.-J."/>
        </authorList>
    </citation>
    <scope>NUCLEOTIDE SEQUENCE</scope>
    <source>
        <strain evidence="2">SCP</strain>
        <tissue evidence="2">Leaves</tissue>
    </source>
</reference>
<organism evidence="2 3">
    <name type="scientific">Acorus gramineus</name>
    <name type="common">Dwarf sweet flag</name>
    <dbReference type="NCBI Taxonomy" id="55184"/>
    <lineage>
        <taxon>Eukaryota</taxon>
        <taxon>Viridiplantae</taxon>
        <taxon>Streptophyta</taxon>
        <taxon>Embryophyta</taxon>
        <taxon>Tracheophyta</taxon>
        <taxon>Spermatophyta</taxon>
        <taxon>Magnoliopsida</taxon>
        <taxon>Liliopsida</taxon>
        <taxon>Acoraceae</taxon>
        <taxon>Acorus</taxon>
    </lineage>
</organism>
<dbReference type="PROSITE" id="PS51819">
    <property type="entry name" value="VOC"/>
    <property type="match status" value="1"/>
</dbReference>
<proteinExistence type="predicted"/>
<accession>A0AAV9BBM5</accession>
<evidence type="ECO:0000313" key="2">
    <source>
        <dbReference type="EMBL" id="KAK1273639.1"/>
    </source>
</evidence>
<protein>
    <submittedName>
        <fullName evidence="2">Lactoylglutathione lyase, chloroplast</fullName>
    </submittedName>
</protein>
<dbReference type="InterPro" id="IPR037523">
    <property type="entry name" value="VOC_core"/>
</dbReference>
<keyword evidence="2" id="KW-0456">Lyase</keyword>
<dbReference type="GO" id="GO:0016829">
    <property type="term" value="F:lyase activity"/>
    <property type="evidence" value="ECO:0007669"/>
    <property type="project" value="UniProtKB-KW"/>
</dbReference>
<dbReference type="InterPro" id="IPR029068">
    <property type="entry name" value="Glyas_Bleomycin-R_OHBP_Dase"/>
</dbReference>
<evidence type="ECO:0000259" key="1">
    <source>
        <dbReference type="PROSITE" id="PS51819"/>
    </source>
</evidence>
<dbReference type="SUPFAM" id="SSF54593">
    <property type="entry name" value="Glyoxalase/Bleomycin resistance protein/Dihydroxybiphenyl dioxygenase"/>
    <property type="match status" value="1"/>
</dbReference>
<dbReference type="Proteomes" id="UP001179952">
    <property type="component" value="Unassembled WGS sequence"/>
</dbReference>
<comment type="caution">
    <text evidence="2">The sequence shown here is derived from an EMBL/GenBank/DDBJ whole genome shotgun (WGS) entry which is preliminary data.</text>
</comment>
<feature type="domain" description="VOC" evidence="1">
    <location>
        <begin position="1"/>
        <end position="51"/>
    </location>
</feature>
<dbReference type="AlphaFoldDB" id="A0AAV9BBM5"/>
<gene>
    <name evidence="2" type="ORF">QJS04_geneDACA009894</name>
</gene>
<reference evidence="2" key="1">
    <citation type="journal article" date="2023" name="Nat. Commun.">
        <title>Diploid and tetraploid genomes of Acorus and the evolution of monocots.</title>
        <authorList>
            <person name="Ma L."/>
            <person name="Liu K.W."/>
            <person name="Li Z."/>
            <person name="Hsiao Y.Y."/>
            <person name="Qi Y."/>
            <person name="Fu T."/>
            <person name="Tang G.D."/>
            <person name="Zhang D."/>
            <person name="Sun W.H."/>
            <person name="Liu D.K."/>
            <person name="Li Y."/>
            <person name="Chen G.Z."/>
            <person name="Liu X.D."/>
            <person name="Liao X.Y."/>
            <person name="Jiang Y.T."/>
            <person name="Yu X."/>
            <person name="Hao Y."/>
            <person name="Huang J."/>
            <person name="Zhao X.W."/>
            <person name="Ke S."/>
            <person name="Chen Y.Y."/>
            <person name="Wu W.L."/>
            <person name="Hsu J.L."/>
            <person name="Lin Y.F."/>
            <person name="Huang M.D."/>
            <person name="Li C.Y."/>
            <person name="Huang L."/>
            <person name="Wang Z.W."/>
            <person name="Zhao X."/>
            <person name="Zhong W.Y."/>
            <person name="Peng D.H."/>
            <person name="Ahmad S."/>
            <person name="Lan S."/>
            <person name="Zhang J.S."/>
            <person name="Tsai W.C."/>
            <person name="Van de Peer Y."/>
            <person name="Liu Z.J."/>
        </authorList>
    </citation>
    <scope>NUCLEOTIDE SEQUENCE</scope>
    <source>
        <strain evidence="2">SCP</strain>
    </source>
</reference>
<evidence type="ECO:0000313" key="3">
    <source>
        <dbReference type="Proteomes" id="UP001179952"/>
    </source>
</evidence>